<comment type="caution">
    <text evidence="2">The sequence shown here is derived from an EMBL/GenBank/DDBJ whole genome shotgun (WGS) entry which is preliminary data.</text>
</comment>
<name>A0A179VDN1_9MYCO</name>
<dbReference type="RefSeq" id="WP_064629270.1">
    <property type="nucleotide sequence ID" value="NZ_LQYE01000009.1"/>
</dbReference>
<accession>A0A179VDN1</accession>
<feature type="chain" id="PRO_5039199573" description="Lipoprotein" evidence="1">
    <location>
        <begin position="19"/>
        <end position="250"/>
    </location>
</feature>
<dbReference type="Proteomes" id="UP000186919">
    <property type="component" value="Unassembled WGS sequence"/>
</dbReference>
<gene>
    <name evidence="2" type="ORF">AWB85_22700</name>
</gene>
<reference evidence="2 3" key="1">
    <citation type="submission" date="2016-01" db="EMBL/GenBank/DDBJ databases">
        <title>Mycobacterium immunogenum strain CD11_6 genome sequencing and assembly.</title>
        <authorList>
            <person name="Kaur G."/>
            <person name="Nair G.R."/>
            <person name="Mayilraj S."/>
        </authorList>
    </citation>
    <scope>NUCLEOTIDE SEQUENCE [LARGE SCALE GENOMIC DNA]</scope>
    <source>
        <strain evidence="2 3">CD11-6</strain>
    </source>
</reference>
<dbReference type="AlphaFoldDB" id="A0A179VDN1"/>
<sequence length="250" mass="26242">MRRPGARAVMVLSVAAVAACAPVNEEAGKPVGHAFQLLKYPVGQADPASEPQGRSPFGDYALEVSGSVTYLGETSALPGAGVMTVGPGPRRGELKIEQYYQGDRFPYETGIVSGGDGKPSTLDAITIVNPLDSRVTLQCAVDGGIALSDIDGERELTGTCGGGSKVHGQVKADGRRKATWRDKPVELVRTVVDLTISGASSGQIHQVNEVPRDSTVGSFPLITSIDVNMTAQGISLTQHLQRHVLPKVKD</sequence>
<keyword evidence="1" id="KW-0732">Signal</keyword>
<evidence type="ECO:0000313" key="3">
    <source>
        <dbReference type="Proteomes" id="UP000186919"/>
    </source>
</evidence>
<evidence type="ECO:0000313" key="2">
    <source>
        <dbReference type="EMBL" id="OAT69065.1"/>
    </source>
</evidence>
<protein>
    <recommendedName>
        <fullName evidence="4">Lipoprotein</fullName>
    </recommendedName>
</protein>
<dbReference type="PROSITE" id="PS51257">
    <property type="entry name" value="PROKAR_LIPOPROTEIN"/>
    <property type="match status" value="1"/>
</dbReference>
<evidence type="ECO:0008006" key="4">
    <source>
        <dbReference type="Google" id="ProtNLM"/>
    </source>
</evidence>
<organism evidence="2 3">
    <name type="scientific">Mycobacteroides immunogenum</name>
    <dbReference type="NCBI Taxonomy" id="83262"/>
    <lineage>
        <taxon>Bacteria</taxon>
        <taxon>Bacillati</taxon>
        <taxon>Actinomycetota</taxon>
        <taxon>Actinomycetes</taxon>
        <taxon>Mycobacteriales</taxon>
        <taxon>Mycobacteriaceae</taxon>
        <taxon>Mycobacteroides</taxon>
    </lineage>
</organism>
<dbReference type="EMBL" id="LQYE01000009">
    <property type="protein sequence ID" value="OAT69065.1"/>
    <property type="molecule type" value="Genomic_DNA"/>
</dbReference>
<feature type="signal peptide" evidence="1">
    <location>
        <begin position="1"/>
        <end position="18"/>
    </location>
</feature>
<proteinExistence type="predicted"/>
<evidence type="ECO:0000256" key="1">
    <source>
        <dbReference type="SAM" id="SignalP"/>
    </source>
</evidence>